<dbReference type="Pfam" id="PF00196">
    <property type="entry name" value="GerE"/>
    <property type="match status" value="1"/>
</dbReference>
<evidence type="ECO:0000256" key="5">
    <source>
        <dbReference type="PROSITE-ProRule" id="PRU00169"/>
    </source>
</evidence>
<keyword evidence="1 5" id="KW-0597">Phosphoprotein</keyword>
<keyword evidence="9" id="KW-1185">Reference proteome</keyword>
<comment type="caution">
    <text evidence="8">The sequence shown here is derived from an EMBL/GenBank/DDBJ whole genome shotgun (WGS) entry which is preliminary data.</text>
</comment>
<evidence type="ECO:0000256" key="4">
    <source>
        <dbReference type="ARBA" id="ARBA00023163"/>
    </source>
</evidence>
<dbReference type="PROSITE" id="PS50110">
    <property type="entry name" value="RESPONSE_REGULATORY"/>
    <property type="match status" value="1"/>
</dbReference>
<dbReference type="PRINTS" id="PR00038">
    <property type="entry name" value="HTHLUXR"/>
</dbReference>
<dbReference type="CDD" id="cd06170">
    <property type="entry name" value="LuxR_C_like"/>
    <property type="match status" value="1"/>
</dbReference>
<evidence type="ECO:0000256" key="2">
    <source>
        <dbReference type="ARBA" id="ARBA00023015"/>
    </source>
</evidence>
<organism evidence="8 9">
    <name type="scientific">Flavobacterium jumunjinense</name>
    <dbReference type="NCBI Taxonomy" id="998845"/>
    <lineage>
        <taxon>Bacteria</taxon>
        <taxon>Pseudomonadati</taxon>
        <taxon>Bacteroidota</taxon>
        <taxon>Flavobacteriia</taxon>
        <taxon>Flavobacteriales</taxon>
        <taxon>Flavobacteriaceae</taxon>
        <taxon>Flavobacterium</taxon>
    </lineage>
</organism>
<dbReference type="InterPro" id="IPR058245">
    <property type="entry name" value="NreC/VraR/RcsB-like_REC"/>
</dbReference>
<dbReference type="InterPro" id="IPR000792">
    <property type="entry name" value="Tscrpt_reg_LuxR_C"/>
</dbReference>
<dbReference type="InterPro" id="IPR001789">
    <property type="entry name" value="Sig_transdc_resp-reg_receiver"/>
</dbReference>
<sequence length="221" mass="25433">MKVAIVDDHQLFRKSLAHLLNSFDDIEVVFQANNGRDFLDKLNEFKIDLVLLDIQMPEMDGYQTCRVLRDKYPDIFVLIISQLTTKESIHKVMELGAHGFFTKNSDPEQLQGAILSVKENGYYFGQELGNIIREVMLWENKKPEENGSIVIDEDLLTTREIEIIKFVSNGSSSKEISDMLKINVRTVESHRRHILEKTKAKNFIGVVIFALKHQLIAIDEI</sequence>
<dbReference type="SMART" id="SM00421">
    <property type="entry name" value="HTH_LUXR"/>
    <property type="match status" value="1"/>
</dbReference>
<dbReference type="PROSITE" id="PS00622">
    <property type="entry name" value="HTH_LUXR_1"/>
    <property type="match status" value="1"/>
</dbReference>
<dbReference type="PROSITE" id="PS50043">
    <property type="entry name" value="HTH_LUXR_2"/>
    <property type="match status" value="1"/>
</dbReference>
<feature type="domain" description="Response regulatory" evidence="7">
    <location>
        <begin position="2"/>
        <end position="118"/>
    </location>
</feature>
<dbReference type="PANTHER" id="PTHR43214">
    <property type="entry name" value="TWO-COMPONENT RESPONSE REGULATOR"/>
    <property type="match status" value="1"/>
</dbReference>
<dbReference type="Pfam" id="PF00072">
    <property type="entry name" value="Response_reg"/>
    <property type="match status" value="1"/>
</dbReference>
<dbReference type="Gene3D" id="3.40.50.2300">
    <property type="match status" value="1"/>
</dbReference>
<dbReference type="SMART" id="SM00448">
    <property type="entry name" value="REC"/>
    <property type="match status" value="1"/>
</dbReference>
<keyword evidence="3" id="KW-0238">DNA-binding</keyword>
<evidence type="ECO:0000313" key="8">
    <source>
        <dbReference type="EMBL" id="MFB9096930.1"/>
    </source>
</evidence>
<dbReference type="Proteomes" id="UP001589607">
    <property type="component" value="Unassembled WGS sequence"/>
</dbReference>
<reference evidence="8 9" key="1">
    <citation type="submission" date="2024-09" db="EMBL/GenBank/DDBJ databases">
        <authorList>
            <person name="Sun Q."/>
            <person name="Mori K."/>
        </authorList>
    </citation>
    <scope>NUCLEOTIDE SEQUENCE [LARGE SCALE GENOMIC DNA]</scope>
    <source>
        <strain evidence="8 9">CECT 7955</strain>
    </source>
</reference>
<feature type="modified residue" description="4-aspartylphosphate" evidence="5">
    <location>
        <position position="53"/>
    </location>
</feature>
<name>A0ABV5GNF9_9FLAO</name>
<dbReference type="RefSeq" id="WP_236452828.1">
    <property type="nucleotide sequence ID" value="NZ_CBCSGE010000031.1"/>
</dbReference>
<dbReference type="InterPro" id="IPR011006">
    <property type="entry name" value="CheY-like_superfamily"/>
</dbReference>
<evidence type="ECO:0000313" key="9">
    <source>
        <dbReference type="Proteomes" id="UP001589607"/>
    </source>
</evidence>
<dbReference type="PANTHER" id="PTHR43214:SF41">
    <property type="entry name" value="NITRATE_NITRITE RESPONSE REGULATOR PROTEIN NARP"/>
    <property type="match status" value="1"/>
</dbReference>
<keyword evidence="2" id="KW-0805">Transcription regulation</keyword>
<keyword evidence="4" id="KW-0804">Transcription</keyword>
<evidence type="ECO:0000256" key="1">
    <source>
        <dbReference type="ARBA" id="ARBA00022553"/>
    </source>
</evidence>
<proteinExistence type="predicted"/>
<dbReference type="SUPFAM" id="SSF52172">
    <property type="entry name" value="CheY-like"/>
    <property type="match status" value="1"/>
</dbReference>
<gene>
    <name evidence="8" type="ORF">ACFFVF_10415</name>
</gene>
<evidence type="ECO:0000259" key="6">
    <source>
        <dbReference type="PROSITE" id="PS50043"/>
    </source>
</evidence>
<evidence type="ECO:0000259" key="7">
    <source>
        <dbReference type="PROSITE" id="PS50110"/>
    </source>
</evidence>
<evidence type="ECO:0000256" key="3">
    <source>
        <dbReference type="ARBA" id="ARBA00023125"/>
    </source>
</evidence>
<accession>A0ABV5GNF9</accession>
<protein>
    <submittedName>
        <fullName evidence="8">Response regulator</fullName>
    </submittedName>
</protein>
<feature type="domain" description="HTH luxR-type" evidence="6">
    <location>
        <begin position="149"/>
        <end position="214"/>
    </location>
</feature>
<dbReference type="SUPFAM" id="SSF46894">
    <property type="entry name" value="C-terminal effector domain of the bipartite response regulators"/>
    <property type="match status" value="1"/>
</dbReference>
<dbReference type="CDD" id="cd17535">
    <property type="entry name" value="REC_NarL-like"/>
    <property type="match status" value="1"/>
</dbReference>
<dbReference type="EMBL" id="JBHMEY010000028">
    <property type="protein sequence ID" value="MFB9096930.1"/>
    <property type="molecule type" value="Genomic_DNA"/>
</dbReference>
<dbReference type="InterPro" id="IPR016032">
    <property type="entry name" value="Sig_transdc_resp-reg_C-effctor"/>
</dbReference>
<dbReference type="InterPro" id="IPR039420">
    <property type="entry name" value="WalR-like"/>
</dbReference>